<dbReference type="EMBL" id="JAPFRD010000011">
    <property type="protein sequence ID" value="MCW8108985.1"/>
    <property type="molecule type" value="Genomic_DNA"/>
</dbReference>
<keyword evidence="2" id="KW-1185">Reference proteome</keyword>
<reference evidence="1" key="1">
    <citation type="submission" date="2022-11" db="EMBL/GenBank/DDBJ databases">
        <title>Alteromonas sp. nov., isolated from sea water of the Qingdao.</title>
        <authorList>
            <person name="Wang Q."/>
        </authorList>
    </citation>
    <scope>NUCLEOTIDE SEQUENCE</scope>
    <source>
        <strain evidence="1">ASW11-7</strain>
    </source>
</reference>
<name>A0ABT3P882_9ALTE</name>
<comment type="caution">
    <text evidence="1">The sequence shown here is derived from an EMBL/GenBank/DDBJ whole genome shotgun (WGS) entry which is preliminary data.</text>
</comment>
<sequence>MKVFLIAALALSVIFNLYQLSISQKPANLLIANSSQAECIKNLRSSTSEADIIGPEFLSGYKALNVSLNSKASFSEEVSGCYFDSYFGNVTVENLADKVRFLRSTGSNSITFFKDANSNEFIVYGKSK</sequence>
<organism evidence="1 2">
    <name type="scientific">Alteromonas aquimaris</name>
    <dbReference type="NCBI Taxonomy" id="2998417"/>
    <lineage>
        <taxon>Bacteria</taxon>
        <taxon>Pseudomonadati</taxon>
        <taxon>Pseudomonadota</taxon>
        <taxon>Gammaproteobacteria</taxon>
        <taxon>Alteromonadales</taxon>
        <taxon>Alteromonadaceae</taxon>
        <taxon>Alteromonas/Salinimonas group</taxon>
        <taxon>Alteromonas</taxon>
    </lineage>
</organism>
<accession>A0ABT3P882</accession>
<evidence type="ECO:0000313" key="1">
    <source>
        <dbReference type="EMBL" id="MCW8108985.1"/>
    </source>
</evidence>
<protein>
    <submittedName>
        <fullName evidence="1">Uncharacterized protein</fullName>
    </submittedName>
</protein>
<gene>
    <name evidence="1" type="ORF">OPS25_10815</name>
</gene>
<dbReference type="RefSeq" id="WP_265617733.1">
    <property type="nucleotide sequence ID" value="NZ_JAPFRD010000011.1"/>
</dbReference>
<dbReference type="Proteomes" id="UP001142810">
    <property type="component" value="Unassembled WGS sequence"/>
</dbReference>
<proteinExistence type="predicted"/>
<evidence type="ECO:0000313" key="2">
    <source>
        <dbReference type="Proteomes" id="UP001142810"/>
    </source>
</evidence>